<dbReference type="PANTHER" id="PTHR37701">
    <property type="entry name" value="METHYL-CPG-BINDING DOMAIN-CONTAINING PROTEIN 8"/>
    <property type="match status" value="1"/>
</dbReference>
<dbReference type="PRINTS" id="PR00929">
    <property type="entry name" value="ATHOOK"/>
</dbReference>
<dbReference type="PROSITE" id="PS00028">
    <property type="entry name" value="ZINC_FINGER_C2H2_1"/>
    <property type="match status" value="2"/>
</dbReference>
<name>A0A1Q3B6F1_CEPFO</name>
<keyword evidence="6" id="KW-0862">Zinc</keyword>
<dbReference type="OrthoDB" id="1675150at2759"/>
<evidence type="ECO:0000259" key="8">
    <source>
        <dbReference type="PROSITE" id="PS50157"/>
    </source>
</evidence>
<dbReference type="GO" id="GO:0003677">
    <property type="term" value="F:DNA binding"/>
    <property type="evidence" value="ECO:0007669"/>
    <property type="project" value="UniProtKB-KW"/>
</dbReference>
<dbReference type="InParanoid" id="A0A1Q3B6F1"/>
<dbReference type="GO" id="GO:0008270">
    <property type="term" value="F:zinc ion binding"/>
    <property type="evidence" value="ECO:0007669"/>
    <property type="project" value="UniProtKB-KW"/>
</dbReference>
<dbReference type="InterPro" id="IPR013087">
    <property type="entry name" value="Znf_C2H2_type"/>
</dbReference>
<evidence type="ECO:0000256" key="1">
    <source>
        <dbReference type="ARBA" id="ARBA00004123"/>
    </source>
</evidence>
<dbReference type="InterPro" id="IPR037472">
    <property type="entry name" value="MBD8"/>
</dbReference>
<dbReference type="Proteomes" id="UP000187406">
    <property type="component" value="Unassembled WGS sequence"/>
</dbReference>
<dbReference type="SMART" id="SM00355">
    <property type="entry name" value="ZnF_C2H2"/>
    <property type="match status" value="2"/>
</dbReference>
<dbReference type="Pfam" id="PF02178">
    <property type="entry name" value="AT_hook"/>
    <property type="match status" value="3"/>
</dbReference>
<feature type="domain" description="C2H2-type" evidence="8">
    <location>
        <begin position="487"/>
        <end position="509"/>
    </location>
</feature>
<keyword evidence="4" id="KW-0804">Transcription</keyword>
<comment type="caution">
    <text evidence="10">The sequence shown here is derived from an EMBL/GenBank/DDBJ whole genome shotgun (WGS) entry which is preliminary data.</text>
</comment>
<feature type="domain" description="MBD" evidence="9">
    <location>
        <begin position="306"/>
        <end position="379"/>
    </location>
</feature>
<dbReference type="Gene3D" id="3.30.890.10">
    <property type="entry name" value="Methyl-cpg-binding Protein 2, Chain A"/>
    <property type="match status" value="1"/>
</dbReference>
<sequence length="1254" mass="138553">MASATVHAETLPLIDLNLLTQTELLSLSLFSSPTPSLSEHEVVSTPKIDRSVFNESAGSRKQTFSRLRLSNPRNNLQSPPTTSRISRYPLTEPYPLDPENSQIISHLKSLFSVKSSNRICHVDDDNLLVSVPIEYKDIVPFPSSSSVLLPLPDSVGDVFCSAMKKRKRGRPRKDDITITNDKVVVDENGAIDVSCSAVKKRKRGRPRKDEITITNDKVVVDENGAIDVSCSAGKKRKRGRPRKDEITITNDKVVVDDNGAILDFAALEEEFRRRTEGFEDNEEQLLAFLAGLRGEWRSSTNKKTKIVDASDFGHALPPGWKLLLCVRKYANRFSFACRRYISPNGQQFVSCKDVALYFHKFSRLQESSQPSTDHTYDSVWLENKSIFRNPADVLNRNGKNGAELVCSTPLPITSVPTENVEQITLLRLGSQGDVQRGDSLKCHECPLSFEGPDDLLHHLSYSHQRIAKKVRHNTSITERVIMKDGKYQCQLCGKSFKERRQCNSHLGSHVKMHMKKVEGSGLTVVEKRNGPVDEANQDVSDMQELIRIGSDSVETSNAKAKANGIICGLRSSGRKADDVVSTYAGSYEQNLLSFDKHTMEADRNDKVLVVENCDNLNGDLNVNDYKLEKVNAGTDNITAKSNFSLGAETSISKRHGLSTLCKSSDAADGLNCPIIGVNIFGWQQSPQNCYIAPSAIDQALASPNNMNGVSARSMVEQNQEKGCETLSHEIVEARSTFSTRHNMEVNNGNKFAADVPLQKNALTYVKDHSFESSSPVPSQKEQRCGYIDNMTEDLAVHQRGSNSLPPCVDLETCVSNNNLRVVSTRTVDEPKSYDFDNSGNIELTIDFGSSYATRKPCQGNDNESGWLTLFGSEQSCSNNLKKISAETVEVPEVDEARNSTELLPDVGSSDGNDTGFPANIEQESGNGGILLSSLLSHSFPLKDDRIGNSIQEYSEKCKDSESSLTKPSGNEQTFDVENNVNMVSSIAMGDPKDEVECFWNGGRYTRLDADFVTGVVHESCSKISGNDERSVSKKYIPRACGSGTAESKLKREVFMNSCREGPRLEDPANSKPRELIFDLSTHARPDEDVMSELIWKSDDENVILSGLATNSSQVLQSSGSFPTFDLLLDKGESEQFGIGEKYGNMSGLEGLRSGSPELMEYEFLTAQRNADSEDTKVLQYDAEMAQGFESSTWLQKEALPLLPKTASRHQVLTMCVWCGNECHHEAFDPGAHTGSIGFMCSNCKAKFPGQHNFL</sequence>
<feature type="compositionally biased region" description="Polar residues" evidence="7">
    <location>
        <begin position="71"/>
        <end position="85"/>
    </location>
</feature>
<dbReference type="InterPro" id="IPR001739">
    <property type="entry name" value="Methyl_CpG_DNA-bd"/>
</dbReference>
<dbReference type="EMBL" id="BDDD01000311">
    <property type="protein sequence ID" value="GAV63578.1"/>
    <property type="molecule type" value="Genomic_DNA"/>
</dbReference>
<accession>A0A1Q3B6F1</accession>
<evidence type="ECO:0000313" key="11">
    <source>
        <dbReference type="Proteomes" id="UP000187406"/>
    </source>
</evidence>
<keyword evidence="6" id="KW-0479">Metal-binding</keyword>
<dbReference type="InterPro" id="IPR016177">
    <property type="entry name" value="DNA-bd_dom_sf"/>
</dbReference>
<dbReference type="PANTHER" id="PTHR37701:SF13">
    <property type="entry name" value="C2H2-TYPE DOMAIN-CONTAINING PROTEIN"/>
    <property type="match status" value="1"/>
</dbReference>
<keyword evidence="3" id="KW-0238">DNA-binding</keyword>
<evidence type="ECO:0000313" key="10">
    <source>
        <dbReference type="EMBL" id="GAV63578.1"/>
    </source>
</evidence>
<evidence type="ECO:0000256" key="4">
    <source>
        <dbReference type="ARBA" id="ARBA00023163"/>
    </source>
</evidence>
<evidence type="ECO:0000259" key="9">
    <source>
        <dbReference type="PROSITE" id="PS50982"/>
    </source>
</evidence>
<dbReference type="SUPFAM" id="SSF54171">
    <property type="entry name" value="DNA-binding domain"/>
    <property type="match status" value="1"/>
</dbReference>
<keyword evidence="2" id="KW-0805">Transcription regulation</keyword>
<keyword evidence="11" id="KW-1185">Reference proteome</keyword>
<dbReference type="PROSITE" id="PS50982">
    <property type="entry name" value="MBD"/>
    <property type="match status" value="1"/>
</dbReference>
<keyword evidence="5" id="KW-0539">Nucleus</keyword>
<dbReference type="Pfam" id="PF01429">
    <property type="entry name" value="MBD"/>
    <property type="match status" value="1"/>
</dbReference>
<evidence type="ECO:0000256" key="3">
    <source>
        <dbReference type="ARBA" id="ARBA00023125"/>
    </source>
</evidence>
<gene>
    <name evidence="10" type="ORF">CFOL_v3_07096</name>
</gene>
<comment type="subcellular location">
    <subcellularLocation>
        <location evidence="1">Nucleus</location>
    </subcellularLocation>
</comment>
<keyword evidence="6" id="KW-0863">Zinc-finger</keyword>
<dbReference type="PROSITE" id="PS50157">
    <property type="entry name" value="ZINC_FINGER_C2H2_2"/>
    <property type="match status" value="1"/>
</dbReference>
<protein>
    <submittedName>
        <fullName evidence="10">Zf-C2H2 domain-containing protein/MBD domain-containing protein/AT_hook domain-containing protein</fullName>
    </submittedName>
</protein>
<evidence type="ECO:0000256" key="2">
    <source>
        <dbReference type="ARBA" id="ARBA00023015"/>
    </source>
</evidence>
<feature type="region of interest" description="Disordered" evidence="7">
    <location>
        <begin position="70"/>
        <end position="89"/>
    </location>
</feature>
<reference evidence="11" key="1">
    <citation type="submission" date="2016-04" db="EMBL/GenBank/DDBJ databases">
        <title>Cephalotus genome sequencing.</title>
        <authorList>
            <person name="Fukushima K."/>
            <person name="Hasebe M."/>
            <person name="Fang X."/>
        </authorList>
    </citation>
    <scope>NUCLEOTIDE SEQUENCE [LARGE SCALE GENOMIC DNA]</scope>
    <source>
        <strain evidence="11">cv. St1</strain>
    </source>
</reference>
<dbReference type="GO" id="GO:0005634">
    <property type="term" value="C:nucleus"/>
    <property type="evidence" value="ECO:0007669"/>
    <property type="project" value="UniProtKB-SubCell"/>
</dbReference>
<dbReference type="InterPro" id="IPR017956">
    <property type="entry name" value="AT_hook_DNA-bd_motif"/>
</dbReference>
<organism evidence="10 11">
    <name type="scientific">Cephalotus follicularis</name>
    <name type="common">Albany pitcher plant</name>
    <dbReference type="NCBI Taxonomy" id="3775"/>
    <lineage>
        <taxon>Eukaryota</taxon>
        <taxon>Viridiplantae</taxon>
        <taxon>Streptophyta</taxon>
        <taxon>Embryophyta</taxon>
        <taxon>Tracheophyta</taxon>
        <taxon>Spermatophyta</taxon>
        <taxon>Magnoliopsida</taxon>
        <taxon>eudicotyledons</taxon>
        <taxon>Gunneridae</taxon>
        <taxon>Pentapetalae</taxon>
        <taxon>rosids</taxon>
        <taxon>fabids</taxon>
        <taxon>Oxalidales</taxon>
        <taxon>Cephalotaceae</taxon>
        <taxon>Cephalotus</taxon>
    </lineage>
</organism>
<dbReference type="Gene3D" id="3.30.160.60">
    <property type="entry name" value="Classic Zinc Finger"/>
    <property type="match status" value="1"/>
</dbReference>
<dbReference type="AlphaFoldDB" id="A0A1Q3B6F1"/>
<evidence type="ECO:0000256" key="6">
    <source>
        <dbReference type="PROSITE-ProRule" id="PRU00042"/>
    </source>
</evidence>
<dbReference type="SMART" id="SM00384">
    <property type="entry name" value="AT_hook"/>
    <property type="match status" value="3"/>
</dbReference>
<proteinExistence type="predicted"/>
<evidence type="ECO:0000256" key="5">
    <source>
        <dbReference type="ARBA" id="ARBA00023242"/>
    </source>
</evidence>
<evidence type="ECO:0000256" key="7">
    <source>
        <dbReference type="SAM" id="MobiDB-lite"/>
    </source>
</evidence>